<reference evidence="2 3" key="1">
    <citation type="submission" date="2024-10" db="EMBL/GenBank/DDBJ databases">
        <title>The Natural Products Discovery Center: Release of the First 8490 Sequenced Strains for Exploring Actinobacteria Biosynthetic Diversity.</title>
        <authorList>
            <person name="Kalkreuter E."/>
            <person name="Kautsar S.A."/>
            <person name="Yang D."/>
            <person name="Bader C.D."/>
            <person name="Teijaro C.N."/>
            <person name="Fluegel L."/>
            <person name="Davis C.M."/>
            <person name="Simpson J.R."/>
            <person name="Lauterbach L."/>
            <person name="Steele A.D."/>
            <person name="Gui C."/>
            <person name="Meng S."/>
            <person name="Li G."/>
            <person name="Viehrig K."/>
            <person name="Ye F."/>
            <person name="Su P."/>
            <person name="Kiefer A.F."/>
            <person name="Nichols A."/>
            <person name="Cepeda A.J."/>
            <person name="Yan W."/>
            <person name="Fan B."/>
            <person name="Jiang Y."/>
            <person name="Adhikari A."/>
            <person name="Zheng C.-J."/>
            <person name="Schuster L."/>
            <person name="Cowan T.M."/>
            <person name="Smanski M.J."/>
            <person name="Chevrette M.G."/>
            <person name="De Carvalho L.P.S."/>
            <person name="Shen B."/>
        </authorList>
    </citation>
    <scope>NUCLEOTIDE SEQUENCE [LARGE SCALE GENOMIC DNA]</scope>
    <source>
        <strain evidence="2 3">NPDC049639</strain>
    </source>
</reference>
<gene>
    <name evidence="2" type="ORF">ACIB24_10885</name>
</gene>
<feature type="domain" description="AB hydrolase-1" evidence="1">
    <location>
        <begin position="44"/>
        <end position="286"/>
    </location>
</feature>
<evidence type="ECO:0000313" key="3">
    <source>
        <dbReference type="Proteomes" id="UP001612915"/>
    </source>
</evidence>
<dbReference type="PANTHER" id="PTHR43798">
    <property type="entry name" value="MONOACYLGLYCEROL LIPASE"/>
    <property type="match status" value="1"/>
</dbReference>
<keyword evidence="2" id="KW-0378">Hydrolase</keyword>
<dbReference type="RefSeq" id="WP_398279504.1">
    <property type="nucleotide sequence ID" value="NZ_JBITLV010000003.1"/>
</dbReference>
<dbReference type="PRINTS" id="PR00111">
    <property type="entry name" value="ABHYDROLASE"/>
</dbReference>
<dbReference type="InterPro" id="IPR029058">
    <property type="entry name" value="AB_hydrolase_fold"/>
</dbReference>
<name>A0ABW8APL1_9ACTN</name>
<dbReference type="EMBL" id="JBITLV010000003">
    <property type="protein sequence ID" value="MFI7587567.1"/>
    <property type="molecule type" value="Genomic_DNA"/>
</dbReference>
<organism evidence="2 3">
    <name type="scientific">Spongisporangium articulatum</name>
    <dbReference type="NCBI Taxonomy" id="3362603"/>
    <lineage>
        <taxon>Bacteria</taxon>
        <taxon>Bacillati</taxon>
        <taxon>Actinomycetota</taxon>
        <taxon>Actinomycetes</taxon>
        <taxon>Kineosporiales</taxon>
        <taxon>Kineosporiaceae</taxon>
        <taxon>Spongisporangium</taxon>
    </lineage>
</organism>
<evidence type="ECO:0000313" key="2">
    <source>
        <dbReference type="EMBL" id="MFI7587567.1"/>
    </source>
</evidence>
<dbReference type="InterPro" id="IPR050266">
    <property type="entry name" value="AB_hydrolase_sf"/>
</dbReference>
<evidence type="ECO:0000259" key="1">
    <source>
        <dbReference type="Pfam" id="PF00561"/>
    </source>
</evidence>
<dbReference type="Proteomes" id="UP001612915">
    <property type="component" value="Unassembled WGS sequence"/>
</dbReference>
<dbReference type="Gene3D" id="3.40.50.1820">
    <property type="entry name" value="alpha/beta hydrolase"/>
    <property type="match status" value="1"/>
</dbReference>
<accession>A0ABW8APL1</accession>
<dbReference type="SUPFAM" id="SSF53474">
    <property type="entry name" value="alpha/beta-Hydrolases"/>
    <property type="match status" value="1"/>
</dbReference>
<sequence length="342" mass="37124">MPSRSRPAALAPVGDDVLPQREYRTVHGYRRAFVRAGSGDPDAPVLLLVHGIGDNSDTWRDLIPVLARDHTVIAPDLLGHGHSDKPRADYSVAAFANGLRDLIGVLGHERVTVVGHSLGGGVAMQFAYQYPSLCERLVLVSTGGVGREVHPALRLVSMPNADAGLLLLRLPGSQLVGRLGGALLRRLGTDIGIDAADLLRVFEAMPDATSRTAIVRTLRAVVDWRGQMVTMLDRAYLARSMPVLLVWGDRDPIIPVRHAHVAHAAMPGSRLEIIEGAGHFPHHTEPAVFATLLAEFLAETDPSDHDMEHWRDLLRRGRPDEYSDARAALTEETIDAATRSAT</sequence>
<dbReference type="GO" id="GO:0016787">
    <property type="term" value="F:hydrolase activity"/>
    <property type="evidence" value="ECO:0007669"/>
    <property type="project" value="UniProtKB-KW"/>
</dbReference>
<dbReference type="InterPro" id="IPR000073">
    <property type="entry name" value="AB_hydrolase_1"/>
</dbReference>
<comment type="caution">
    <text evidence="2">The sequence shown here is derived from an EMBL/GenBank/DDBJ whole genome shotgun (WGS) entry which is preliminary data.</text>
</comment>
<protein>
    <submittedName>
        <fullName evidence="2">Alpha/beta fold hydrolase</fullName>
    </submittedName>
</protein>
<keyword evidence="3" id="KW-1185">Reference proteome</keyword>
<proteinExistence type="predicted"/>
<dbReference type="Pfam" id="PF00561">
    <property type="entry name" value="Abhydrolase_1"/>
    <property type="match status" value="1"/>
</dbReference>
<dbReference type="PANTHER" id="PTHR43798:SF33">
    <property type="entry name" value="HYDROLASE, PUTATIVE (AFU_ORTHOLOGUE AFUA_2G14860)-RELATED"/>
    <property type="match status" value="1"/>
</dbReference>